<reference evidence="3" key="2">
    <citation type="submission" date="2021-12" db="EMBL/GenBank/DDBJ databases">
        <title>Resequencing data analysis of finger millet.</title>
        <authorList>
            <person name="Hatakeyama M."/>
            <person name="Aluri S."/>
            <person name="Balachadran M.T."/>
            <person name="Sivarajan S.R."/>
            <person name="Poveda L."/>
            <person name="Shimizu-Inatsugi R."/>
            <person name="Schlapbach R."/>
            <person name="Sreeman S.M."/>
            <person name="Shimizu K.K."/>
        </authorList>
    </citation>
    <scope>NUCLEOTIDE SEQUENCE</scope>
</reference>
<dbReference type="EMBL" id="BQKI01000072">
    <property type="protein sequence ID" value="GJN16361.1"/>
    <property type="molecule type" value="Genomic_DNA"/>
</dbReference>
<name>A0AAV5E1K5_ELECO</name>
<dbReference type="AlphaFoldDB" id="A0AAV5E1K5"/>
<evidence type="ECO:0000313" key="4">
    <source>
        <dbReference type="Proteomes" id="UP001054889"/>
    </source>
</evidence>
<reference evidence="3" key="1">
    <citation type="journal article" date="2018" name="DNA Res.">
        <title>Multiple hybrid de novo genome assembly of finger millet, an orphan allotetraploid crop.</title>
        <authorList>
            <person name="Hatakeyama M."/>
            <person name="Aluri S."/>
            <person name="Balachadran M.T."/>
            <person name="Sivarajan S.R."/>
            <person name="Patrignani A."/>
            <person name="Gruter S."/>
            <person name="Poveda L."/>
            <person name="Shimizu-Inatsugi R."/>
            <person name="Baeten J."/>
            <person name="Francoijs K.J."/>
            <person name="Nataraja K.N."/>
            <person name="Reddy Y.A.N."/>
            <person name="Phadnis S."/>
            <person name="Ravikumar R.L."/>
            <person name="Schlapbach R."/>
            <person name="Sreeman S.M."/>
            <person name="Shimizu K.K."/>
        </authorList>
    </citation>
    <scope>NUCLEOTIDE SEQUENCE</scope>
</reference>
<comment type="caution">
    <text evidence="3">The sequence shown here is derived from an EMBL/GenBank/DDBJ whole genome shotgun (WGS) entry which is preliminary data.</text>
</comment>
<gene>
    <name evidence="3" type="primary">gb03344</name>
    <name evidence="2" type="synonym">gb03264</name>
    <name evidence="2" type="ORF">PR202_gb03264</name>
    <name evidence="3" type="ORF">PR202_gb03344</name>
</gene>
<keyword evidence="4" id="KW-1185">Reference proteome</keyword>
<dbReference type="EMBL" id="BQKI01000072">
    <property type="protein sequence ID" value="GJN16292.1"/>
    <property type="molecule type" value="Genomic_DNA"/>
</dbReference>
<accession>A0AAV5E1K5</accession>
<protein>
    <submittedName>
        <fullName evidence="3">Uncharacterized protein</fullName>
    </submittedName>
</protein>
<feature type="region of interest" description="Disordered" evidence="1">
    <location>
        <begin position="1"/>
        <end position="66"/>
    </location>
</feature>
<evidence type="ECO:0000313" key="2">
    <source>
        <dbReference type="EMBL" id="GJN16292.1"/>
    </source>
</evidence>
<evidence type="ECO:0000256" key="1">
    <source>
        <dbReference type="SAM" id="MobiDB-lite"/>
    </source>
</evidence>
<dbReference type="Proteomes" id="UP001054889">
    <property type="component" value="Unassembled WGS sequence"/>
</dbReference>
<proteinExistence type="predicted"/>
<organism evidence="3 4">
    <name type="scientific">Eleusine coracana subsp. coracana</name>
    <dbReference type="NCBI Taxonomy" id="191504"/>
    <lineage>
        <taxon>Eukaryota</taxon>
        <taxon>Viridiplantae</taxon>
        <taxon>Streptophyta</taxon>
        <taxon>Embryophyta</taxon>
        <taxon>Tracheophyta</taxon>
        <taxon>Spermatophyta</taxon>
        <taxon>Magnoliopsida</taxon>
        <taxon>Liliopsida</taxon>
        <taxon>Poales</taxon>
        <taxon>Poaceae</taxon>
        <taxon>PACMAD clade</taxon>
        <taxon>Chloridoideae</taxon>
        <taxon>Cynodonteae</taxon>
        <taxon>Eleusininae</taxon>
        <taxon>Eleusine</taxon>
    </lineage>
</organism>
<evidence type="ECO:0000313" key="3">
    <source>
        <dbReference type="EMBL" id="GJN16361.1"/>
    </source>
</evidence>
<sequence length="66" mass="7199">MSLRDLPVASHAPRRSRALPRRPERLRARPSLPRPRHAGAERSPGAGHGHDQTGPTVAVGLLRVWG</sequence>